<dbReference type="InterPro" id="IPR023299">
    <property type="entry name" value="ATPase_P-typ_cyto_dom_N"/>
</dbReference>
<dbReference type="NCBIfam" id="TIGR01525">
    <property type="entry name" value="ATPase-IB_hvy"/>
    <property type="match status" value="1"/>
</dbReference>
<dbReference type="Pfam" id="PF00403">
    <property type="entry name" value="HMA"/>
    <property type="match status" value="1"/>
</dbReference>
<feature type="transmembrane region" description="Helical" evidence="15">
    <location>
        <begin position="446"/>
        <end position="469"/>
    </location>
</feature>
<keyword evidence="9 15" id="KW-0067">ATP-binding</keyword>
<dbReference type="Proteomes" id="UP000000529">
    <property type="component" value="Chromosome"/>
</dbReference>
<evidence type="ECO:0000256" key="2">
    <source>
        <dbReference type="ARBA" id="ARBA00006024"/>
    </source>
</evidence>
<dbReference type="InterPro" id="IPR027256">
    <property type="entry name" value="P-typ_ATPase_IB"/>
</dbReference>
<keyword evidence="10" id="KW-0460">Magnesium</keyword>
<dbReference type="Gene3D" id="2.70.150.10">
    <property type="entry name" value="Calcium-transporting ATPase, cytoplasmic transduction domain A"/>
    <property type="match status" value="1"/>
</dbReference>
<keyword evidence="13" id="KW-0406">Ion transport</keyword>
<dbReference type="OrthoDB" id="9766480at2"/>
<name>A0A2P9H9P8_PARUW</name>
<dbReference type="STRING" id="264201.pc0809"/>
<keyword evidence="7 15" id="KW-0479">Metal-binding</keyword>
<dbReference type="GO" id="GO:0016887">
    <property type="term" value="F:ATP hydrolysis activity"/>
    <property type="evidence" value="ECO:0007669"/>
    <property type="project" value="InterPro"/>
</dbReference>
<dbReference type="InterPro" id="IPR008250">
    <property type="entry name" value="ATPase_P-typ_transduc_dom_A_sf"/>
</dbReference>
<dbReference type="GO" id="GO:0005524">
    <property type="term" value="F:ATP binding"/>
    <property type="evidence" value="ECO:0007669"/>
    <property type="project" value="UniProtKB-UniRule"/>
</dbReference>
<dbReference type="InterPro" id="IPR059000">
    <property type="entry name" value="ATPase_P-type_domA"/>
</dbReference>
<dbReference type="InterPro" id="IPR006121">
    <property type="entry name" value="HMA_dom"/>
</dbReference>
<dbReference type="GO" id="GO:0055070">
    <property type="term" value="P:copper ion homeostasis"/>
    <property type="evidence" value="ECO:0007669"/>
    <property type="project" value="TreeGrafter"/>
</dbReference>
<keyword evidence="8 15" id="KW-0547">Nucleotide-binding</keyword>
<feature type="domain" description="HMA" evidence="16">
    <location>
        <begin position="81"/>
        <end position="147"/>
    </location>
</feature>
<dbReference type="InterPro" id="IPR023214">
    <property type="entry name" value="HAD_sf"/>
</dbReference>
<dbReference type="PROSITE" id="PS00154">
    <property type="entry name" value="ATPASE_E1_E2"/>
    <property type="match status" value="1"/>
</dbReference>
<dbReference type="PROSITE" id="PS50846">
    <property type="entry name" value="HMA_2"/>
    <property type="match status" value="1"/>
</dbReference>
<feature type="transmembrane region" description="Helical" evidence="15">
    <location>
        <begin position="163"/>
        <end position="183"/>
    </location>
</feature>
<evidence type="ECO:0000256" key="8">
    <source>
        <dbReference type="ARBA" id="ARBA00022741"/>
    </source>
</evidence>
<organism evidence="17 18">
    <name type="scientific">Protochlamydia amoebophila (strain UWE25)</name>
    <dbReference type="NCBI Taxonomy" id="264201"/>
    <lineage>
        <taxon>Bacteria</taxon>
        <taxon>Pseudomonadati</taxon>
        <taxon>Chlamydiota</taxon>
        <taxon>Chlamydiia</taxon>
        <taxon>Parachlamydiales</taxon>
        <taxon>Parachlamydiaceae</taxon>
        <taxon>Candidatus Protochlamydia</taxon>
    </lineage>
</organism>
<dbReference type="InterPro" id="IPR036412">
    <property type="entry name" value="HAD-like_sf"/>
</dbReference>
<feature type="transmembrane region" description="Helical" evidence="15">
    <location>
        <begin position="255"/>
        <end position="273"/>
    </location>
</feature>
<evidence type="ECO:0000256" key="6">
    <source>
        <dbReference type="ARBA" id="ARBA00022692"/>
    </source>
</evidence>
<dbReference type="Pfam" id="PF00702">
    <property type="entry name" value="Hydrolase"/>
    <property type="match status" value="1"/>
</dbReference>
<keyword evidence="4 15" id="KW-1003">Cell membrane</keyword>
<dbReference type="SUPFAM" id="SSF81653">
    <property type="entry name" value="Calcium ATPase, transduction domain A"/>
    <property type="match status" value="1"/>
</dbReference>
<sequence>MTSECLLCQSPVNLVFYKDGEKTFCCAGCQTVHQILATQQALNNVSEHPLFKQALKSGLIANPRLLEEINSQKIGEKETLEKLHLEIHDMWCPSCAEVIKLTLLKEWGIAYCYVDYTTDSATIEYAPVHITKERILKLISNLGYRPNFLQDPRQQVLSRTLSLRFVIAAFFSMNIMMFAYPIYVSFFNEQAEGYAQLFAWLSLIGALPVLTYSAWPIWKRFYTGAKVGLWGMEALVVLGVAAATGLSIYEMWRGSSYVYFDSMTVIIVFVLLGKMIESKAKFSAKDSLVQLTRALPRRGRKKISATKNEFVSLKEIHIGDLLVVLSGEKIVLDGIVEEGEGICNESLMTGEALPVPKNVGMDVLAGTILQQGSLVIKVTATSEQTALFQIVEMVEQDIGHKAQYVRTIDSIVKWFVPFVLCLAIGVFVYCLLFNQQDFDQTSLQSGIIRAVSVLLISCPCAIGIAVPLVESQLLNAFAKLGVIIRNRACLALLGKETILVCDKTGTVTEGKYTVLSGYEKLSLEEKSVLKALVSHSNHPIARSVDQAIIDFEESNIEKIEEIIGRGIRGYQGKIPYYFGSAIFLQQQGISTPLIHLRKNMEAQTTVFFAKQNICLAAIHLGDRIQPEVQTLIQSLKGIKTLLLSGDSSLAVEAVARLCGFQEWFAEYHPLQKRELIEKLKKQGEIVMMIGDGINDAPALTASHIGVAVMSATDISIQVSDILLTTNRLQILQKMHHLAKKGHKIIKQNLFWAFFYNCIGLGLAVYGSLTPLFAAFAMVMSSLLVLINSKRVYLNK</sequence>
<feature type="transmembrane region" description="Helical" evidence="15">
    <location>
        <begin position="749"/>
        <end position="765"/>
    </location>
</feature>
<evidence type="ECO:0000256" key="5">
    <source>
        <dbReference type="ARBA" id="ARBA00022553"/>
    </source>
</evidence>
<dbReference type="Gene3D" id="3.30.70.100">
    <property type="match status" value="1"/>
</dbReference>
<reference evidence="17 18" key="1">
    <citation type="journal article" date="2004" name="Science">
        <title>Illuminating the evolutionary history of chlamydiae.</title>
        <authorList>
            <person name="Horn M."/>
            <person name="Collingro A."/>
            <person name="Schmitz-Esser S."/>
            <person name="Beier C.L."/>
            <person name="Purkhold U."/>
            <person name="Fartmann B."/>
            <person name="Brandt P."/>
            <person name="Nyakatura G.J."/>
            <person name="Droege M."/>
            <person name="Frishman D."/>
            <person name="Rattei T."/>
            <person name="Mewes H."/>
            <person name="Wagner M."/>
        </authorList>
    </citation>
    <scope>NUCLEOTIDE SEQUENCE [LARGE SCALE GENOMIC DNA]</scope>
    <source>
        <strain evidence="17 18">UWE25</strain>
    </source>
</reference>
<dbReference type="GO" id="GO:0005507">
    <property type="term" value="F:copper ion binding"/>
    <property type="evidence" value="ECO:0007669"/>
    <property type="project" value="TreeGrafter"/>
</dbReference>
<feature type="transmembrane region" description="Helical" evidence="15">
    <location>
        <begin position="414"/>
        <end position="434"/>
    </location>
</feature>
<keyword evidence="3" id="KW-0813">Transport</keyword>
<dbReference type="InterPro" id="IPR036163">
    <property type="entry name" value="HMA_dom_sf"/>
</dbReference>
<proteinExistence type="inferred from homology"/>
<dbReference type="KEGG" id="pcu:PC_RS03885"/>
<evidence type="ECO:0000256" key="14">
    <source>
        <dbReference type="ARBA" id="ARBA00023136"/>
    </source>
</evidence>
<dbReference type="Gene3D" id="3.40.1110.10">
    <property type="entry name" value="Calcium-transporting ATPase, cytoplasmic domain N"/>
    <property type="match status" value="1"/>
</dbReference>
<dbReference type="PRINTS" id="PR00943">
    <property type="entry name" value="CUATPASE"/>
</dbReference>
<evidence type="ECO:0000313" key="17">
    <source>
        <dbReference type="EMBL" id="SPJ31712.1"/>
    </source>
</evidence>
<dbReference type="SUPFAM" id="SSF81665">
    <property type="entry name" value="Calcium ATPase, transmembrane domain M"/>
    <property type="match status" value="1"/>
</dbReference>
<evidence type="ECO:0000256" key="10">
    <source>
        <dbReference type="ARBA" id="ARBA00022842"/>
    </source>
</evidence>
<dbReference type="InterPro" id="IPR018303">
    <property type="entry name" value="ATPase_P-typ_P_site"/>
</dbReference>
<keyword evidence="18" id="KW-1185">Reference proteome</keyword>
<dbReference type="InterPro" id="IPR017969">
    <property type="entry name" value="Heavy-metal-associated_CS"/>
</dbReference>
<dbReference type="Pfam" id="PF00122">
    <property type="entry name" value="E1-E2_ATPase"/>
    <property type="match status" value="1"/>
</dbReference>
<dbReference type="Gene3D" id="3.40.50.1000">
    <property type="entry name" value="HAD superfamily/HAD-like"/>
    <property type="match status" value="1"/>
</dbReference>
<dbReference type="InterPro" id="IPR023298">
    <property type="entry name" value="ATPase_P-typ_TM_dom_sf"/>
</dbReference>
<dbReference type="EMBL" id="BX908798">
    <property type="protein sequence ID" value="SPJ31712.1"/>
    <property type="molecule type" value="Genomic_DNA"/>
</dbReference>
<evidence type="ECO:0000256" key="13">
    <source>
        <dbReference type="ARBA" id="ARBA00023065"/>
    </source>
</evidence>
<dbReference type="AlphaFoldDB" id="A0A2P9H9P8"/>
<evidence type="ECO:0000259" key="16">
    <source>
        <dbReference type="PROSITE" id="PS50846"/>
    </source>
</evidence>
<dbReference type="SUPFAM" id="SSF55008">
    <property type="entry name" value="HMA, heavy metal-associated domain"/>
    <property type="match status" value="1"/>
</dbReference>
<keyword evidence="14 15" id="KW-0472">Membrane</keyword>
<dbReference type="PROSITE" id="PS01047">
    <property type="entry name" value="HMA_1"/>
    <property type="match status" value="1"/>
</dbReference>
<keyword evidence="6 15" id="KW-0812">Transmembrane</keyword>
<feature type="transmembrane region" description="Helical" evidence="15">
    <location>
        <begin position="227"/>
        <end position="249"/>
    </location>
</feature>
<dbReference type="NCBIfam" id="TIGR01494">
    <property type="entry name" value="ATPase_P-type"/>
    <property type="match status" value="1"/>
</dbReference>
<evidence type="ECO:0000256" key="3">
    <source>
        <dbReference type="ARBA" id="ARBA00022448"/>
    </source>
</evidence>
<dbReference type="SUPFAM" id="SSF56784">
    <property type="entry name" value="HAD-like"/>
    <property type="match status" value="1"/>
</dbReference>
<keyword evidence="12 15" id="KW-1133">Transmembrane helix</keyword>
<dbReference type="InterPro" id="IPR001757">
    <property type="entry name" value="P_typ_ATPase"/>
</dbReference>
<dbReference type="CDD" id="cd00371">
    <property type="entry name" value="HMA"/>
    <property type="match status" value="1"/>
</dbReference>
<evidence type="ECO:0000313" key="18">
    <source>
        <dbReference type="Proteomes" id="UP000000529"/>
    </source>
</evidence>
<evidence type="ECO:0000256" key="7">
    <source>
        <dbReference type="ARBA" id="ARBA00022723"/>
    </source>
</evidence>
<evidence type="ECO:0000256" key="1">
    <source>
        <dbReference type="ARBA" id="ARBA00004651"/>
    </source>
</evidence>
<dbReference type="PRINTS" id="PR00119">
    <property type="entry name" value="CATATPASE"/>
</dbReference>
<feature type="transmembrane region" description="Helical" evidence="15">
    <location>
        <begin position="195"/>
        <end position="215"/>
    </location>
</feature>
<comment type="similarity">
    <text evidence="2 15">Belongs to the cation transport ATPase (P-type) (TC 3.A.3) family. Type IB subfamily.</text>
</comment>
<evidence type="ECO:0000256" key="11">
    <source>
        <dbReference type="ARBA" id="ARBA00022967"/>
    </source>
</evidence>
<evidence type="ECO:0000256" key="9">
    <source>
        <dbReference type="ARBA" id="ARBA00022840"/>
    </source>
</evidence>
<keyword evidence="5" id="KW-0597">Phosphoprotein</keyword>
<comment type="subcellular location">
    <subcellularLocation>
        <location evidence="1">Cell membrane</location>
        <topology evidence="1">Multi-pass membrane protein</topology>
    </subcellularLocation>
</comment>
<dbReference type="PANTHER" id="PTHR43520">
    <property type="entry name" value="ATP7, ISOFORM B"/>
    <property type="match status" value="1"/>
</dbReference>
<keyword evidence="11" id="KW-1278">Translocase</keyword>
<evidence type="ECO:0000256" key="4">
    <source>
        <dbReference type="ARBA" id="ARBA00022475"/>
    </source>
</evidence>
<dbReference type="GO" id="GO:0043682">
    <property type="term" value="F:P-type divalent copper transporter activity"/>
    <property type="evidence" value="ECO:0007669"/>
    <property type="project" value="TreeGrafter"/>
</dbReference>
<accession>A0A2P9H9P8</accession>
<dbReference type="PANTHER" id="PTHR43520:SF5">
    <property type="entry name" value="CATION-TRANSPORTING P-TYPE ATPASE-RELATED"/>
    <property type="match status" value="1"/>
</dbReference>
<dbReference type="GO" id="GO:0005886">
    <property type="term" value="C:plasma membrane"/>
    <property type="evidence" value="ECO:0007669"/>
    <property type="project" value="UniProtKB-SubCell"/>
</dbReference>
<protein>
    <recommendedName>
        <fullName evidence="16">HMA domain-containing protein</fullName>
    </recommendedName>
</protein>
<evidence type="ECO:0000256" key="12">
    <source>
        <dbReference type="ARBA" id="ARBA00022989"/>
    </source>
</evidence>
<feature type="transmembrane region" description="Helical" evidence="15">
    <location>
        <begin position="771"/>
        <end position="788"/>
    </location>
</feature>
<gene>
    <name evidence="17" type="ORF">PC_RS03885</name>
</gene>
<dbReference type="RefSeq" id="WP_044044905.1">
    <property type="nucleotide sequence ID" value="NC_005861.2"/>
</dbReference>
<evidence type="ECO:0000256" key="15">
    <source>
        <dbReference type="RuleBase" id="RU362081"/>
    </source>
</evidence>